<evidence type="ECO:0000313" key="6">
    <source>
        <dbReference type="Proteomes" id="UP000759537"/>
    </source>
</evidence>
<evidence type="ECO:0000256" key="3">
    <source>
        <dbReference type="PROSITE-ProRule" id="PRU00221"/>
    </source>
</evidence>
<feature type="repeat" description="WD" evidence="3">
    <location>
        <begin position="336"/>
        <end position="378"/>
    </location>
</feature>
<dbReference type="InterPro" id="IPR019775">
    <property type="entry name" value="WD40_repeat_CS"/>
</dbReference>
<evidence type="ECO:0000313" key="5">
    <source>
        <dbReference type="EMBL" id="KAF8486083.1"/>
    </source>
</evidence>
<dbReference type="AlphaFoldDB" id="A0A9P5N4B5"/>
<dbReference type="OrthoDB" id="10261640at2759"/>
<dbReference type="Proteomes" id="UP000759537">
    <property type="component" value="Unassembled WGS sequence"/>
</dbReference>
<sequence>MATTDQPAHEAEQDEEEFLEQDDIFVEIDQGDEPMDEDDDAGGIEGEVVWEDNSIQHFSGHEGPVYTVSAHPTTPLAVSGGGDDAGYIWDVTDGEIIVKLTGHTDSVSAVGFSSDGDMVSTGGMDGKVRVWRRVGKEDYKTWEFLTELQGPDEVIWLRWHPKGPVLVAGSNDSTVWLWQLPSGNTMQVFAGHTGSVQCGEFTPDGKRIVTACADNTFIYWDPRSPTPLFKLTGNNARFDLGGITSLAVNPASTIAVIGGAEGGVRVVSLSKGEVISALGGHTDGESVEAVAFVNIVAAVDGTSAPVGSASANTVVTGATDGKVCIWDLKTNRLRTTLEHKDAVTGLLVHPTKPHFVISSSADHTLRTWDARAGALVREHKGHQEPINGAALGQGGEIVVSASDDGACLVFGTE</sequence>
<proteinExistence type="predicted"/>
<protein>
    <submittedName>
        <fullName evidence="5">WD40 repeat-like protein</fullName>
    </submittedName>
</protein>
<accession>A0A9P5N4B5</accession>
<comment type="caution">
    <text evidence="5">The sequence shown here is derived from an EMBL/GenBank/DDBJ whole genome shotgun (WGS) entry which is preliminary data.</text>
</comment>
<dbReference type="InterPro" id="IPR036322">
    <property type="entry name" value="WD40_repeat_dom_sf"/>
</dbReference>
<gene>
    <name evidence="5" type="ORF">DFH94DRAFT_622158</name>
</gene>
<keyword evidence="6" id="KW-1185">Reference proteome</keyword>
<dbReference type="PROSITE" id="PS50082">
    <property type="entry name" value="WD_REPEATS_2"/>
    <property type="match status" value="6"/>
</dbReference>
<feature type="compositionally biased region" description="Acidic residues" evidence="4">
    <location>
        <begin position="12"/>
        <end position="22"/>
    </location>
</feature>
<dbReference type="InterPro" id="IPR015943">
    <property type="entry name" value="WD40/YVTN_repeat-like_dom_sf"/>
</dbReference>
<feature type="repeat" description="WD" evidence="3">
    <location>
        <begin position="58"/>
        <end position="99"/>
    </location>
</feature>
<dbReference type="CDD" id="cd00200">
    <property type="entry name" value="WD40"/>
    <property type="match status" value="1"/>
</dbReference>
<dbReference type="InterPro" id="IPR051179">
    <property type="entry name" value="WD_repeat_multifunction"/>
</dbReference>
<keyword evidence="1 3" id="KW-0853">WD repeat</keyword>
<dbReference type="SUPFAM" id="SSF50978">
    <property type="entry name" value="WD40 repeat-like"/>
    <property type="match status" value="1"/>
</dbReference>
<keyword evidence="2" id="KW-0677">Repeat</keyword>
<feature type="repeat" description="WD" evidence="3">
    <location>
        <begin position="189"/>
        <end position="230"/>
    </location>
</feature>
<dbReference type="InterPro" id="IPR020472">
    <property type="entry name" value="WD40_PAC1"/>
</dbReference>
<dbReference type="PROSITE" id="PS00678">
    <property type="entry name" value="WD_REPEATS_1"/>
    <property type="match status" value="1"/>
</dbReference>
<dbReference type="PANTHER" id="PTHR19857">
    <property type="entry name" value="MITOCHONDRIAL DIVISION PROTEIN 1-RELATED"/>
    <property type="match status" value="1"/>
</dbReference>
<organism evidence="5 6">
    <name type="scientific">Russula ochroleuca</name>
    <dbReference type="NCBI Taxonomy" id="152965"/>
    <lineage>
        <taxon>Eukaryota</taxon>
        <taxon>Fungi</taxon>
        <taxon>Dikarya</taxon>
        <taxon>Basidiomycota</taxon>
        <taxon>Agaricomycotina</taxon>
        <taxon>Agaricomycetes</taxon>
        <taxon>Russulales</taxon>
        <taxon>Russulaceae</taxon>
        <taxon>Russula</taxon>
    </lineage>
</organism>
<dbReference type="PRINTS" id="PR00320">
    <property type="entry name" value="GPROTEINBRPT"/>
</dbReference>
<dbReference type="InterPro" id="IPR001680">
    <property type="entry name" value="WD40_rpt"/>
</dbReference>
<dbReference type="EMBL" id="WHVB01000002">
    <property type="protein sequence ID" value="KAF8486083.1"/>
    <property type="molecule type" value="Genomic_DNA"/>
</dbReference>
<dbReference type="Gene3D" id="2.130.10.10">
    <property type="entry name" value="YVTN repeat-like/Quinoprotein amine dehydrogenase"/>
    <property type="match status" value="1"/>
</dbReference>
<feature type="repeat" description="WD" evidence="3">
    <location>
        <begin position="308"/>
        <end position="336"/>
    </location>
</feature>
<feature type="repeat" description="WD" evidence="3">
    <location>
        <begin position="157"/>
        <end position="188"/>
    </location>
</feature>
<reference evidence="5" key="1">
    <citation type="submission" date="2019-10" db="EMBL/GenBank/DDBJ databases">
        <authorList>
            <consortium name="DOE Joint Genome Institute"/>
            <person name="Kuo A."/>
            <person name="Miyauchi S."/>
            <person name="Kiss E."/>
            <person name="Drula E."/>
            <person name="Kohler A."/>
            <person name="Sanchez-Garcia M."/>
            <person name="Andreopoulos B."/>
            <person name="Barry K.W."/>
            <person name="Bonito G."/>
            <person name="Buee M."/>
            <person name="Carver A."/>
            <person name="Chen C."/>
            <person name="Cichocki N."/>
            <person name="Clum A."/>
            <person name="Culley D."/>
            <person name="Crous P.W."/>
            <person name="Fauchery L."/>
            <person name="Girlanda M."/>
            <person name="Hayes R."/>
            <person name="Keri Z."/>
            <person name="LaButti K."/>
            <person name="Lipzen A."/>
            <person name="Lombard V."/>
            <person name="Magnuson J."/>
            <person name="Maillard F."/>
            <person name="Morin E."/>
            <person name="Murat C."/>
            <person name="Nolan M."/>
            <person name="Ohm R."/>
            <person name="Pangilinan J."/>
            <person name="Pereira M."/>
            <person name="Perotto S."/>
            <person name="Peter M."/>
            <person name="Riley R."/>
            <person name="Sitrit Y."/>
            <person name="Stielow B."/>
            <person name="Szollosi G."/>
            <person name="Zifcakova L."/>
            <person name="Stursova M."/>
            <person name="Spatafora J.W."/>
            <person name="Tedersoo L."/>
            <person name="Vaario L.-M."/>
            <person name="Yamada A."/>
            <person name="Yan M."/>
            <person name="Wang P."/>
            <person name="Xu J."/>
            <person name="Bruns T."/>
            <person name="Baldrian P."/>
            <person name="Vilgalys R."/>
            <person name="Henrissat B."/>
            <person name="Grigoriev I.V."/>
            <person name="Hibbett D."/>
            <person name="Nagy L.G."/>
            <person name="Martin F.M."/>
        </authorList>
    </citation>
    <scope>NUCLEOTIDE SEQUENCE</scope>
    <source>
        <strain evidence="5">Prilba</strain>
    </source>
</reference>
<evidence type="ECO:0000256" key="4">
    <source>
        <dbReference type="SAM" id="MobiDB-lite"/>
    </source>
</evidence>
<name>A0A9P5N4B5_9AGAM</name>
<dbReference type="PROSITE" id="PS50294">
    <property type="entry name" value="WD_REPEATS_REGION"/>
    <property type="match status" value="4"/>
</dbReference>
<dbReference type="SMART" id="SM00320">
    <property type="entry name" value="WD40"/>
    <property type="match status" value="8"/>
</dbReference>
<reference evidence="5" key="2">
    <citation type="journal article" date="2020" name="Nat. Commun.">
        <title>Large-scale genome sequencing of mycorrhizal fungi provides insights into the early evolution of symbiotic traits.</title>
        <authorList>
            <person name="Miyauchi S."/>
            <person name="Kiss E."/>
            <person name="Kuo A."/>
            <person name="Drula E."/>
            <person name="Kohler A."/>
            <person name="Sanchez-Garcia M."/>
            <person name="Morin E."/>
            <person name="Andreopoulos B."/>
            <person name="Barry K.W."/>
            <person name="Bonito G."/>
            <person name="Buee M."/>
            <person name="Carver A."/>
            <person name="Chen C."/>
            <person name="Cichocki N."/>
            <person name="Clum A."/>
            <person name="Culley D."/>
            <person name="Crous P.W."/>
            <person name="Fauchery L."/>
            <person name="Girlanda M."/>
            <person name="Hayes R.D."/>
            <person name="Keri Z."/>
            <person name="LaButti K."/>
            <person name="Lipzen A."/>
            <person name="Lombard V."/>
            <person name="Magnuson J."/>
            <person name="Maillard F."/>
            <person name="Murat C."/>
            <person name="Nolan M."/>
            <person name="Ohm R.A."/>
            <person name="Pangilinan J."/>
            <person name="Pereira M.F."/>
            <person name="Perotto S."/>
            <person name="Peter M."/>
            <person name="Pfister S."/>
            <person name="Riley R."/>
            <person name="Sitrit Y."/>
            <person name="Stielow J.B."/>
            <person name="Szollosi G."/>
            <person name="Zifcakova L."/>
            <person name="Stursova M."/>
            <person name="Spatafora J.W."/>
            <person name="Tedersoo L."/>
            <person name="Vaario L.M."/>
            <person name="Yamada A."/>
            <person name="Yan M."/>
            <person name="Wang P."/>
            <person name="Xu J."/>
            <person name="Bruns T."/>
            <person name="Baldrian P."/>
            <person name="Vilgalys R."/>
            <person name="Dunand C."/>
            <person name="Henrissat B."/>
            <person name="Grigoriev I.V."/>
            <person name="Hibbett D."/>
            <person name="Nagy L.G."/>
            <person name="Martin F.M."/>
        </authorList>
    </citation>
    <scope>NUCLEOTIDE SEQUENCE</scope>
    <source>
        <strain evidence="5">Prilba</strain>
    </source>
</reference>
<evidence type="ECO:0000256" key="2">
    <source>
        <dbReference type="ARBA" id="ARBA00022737"/>
    </source>
</evidence>
<feature type="repeat" description="WD" evidence="3">
    <location>
        <begin position="100"/>
        <end position="131"/>
    </location>
</feature>
<feature type="region of interest" description="Disordered" evidence="4">
    <location>
        <begin position="1"/>
        <end position="22"/>
    </location>
</feature>
<dbReference type="Pfam" id="PF00400">
    <property type="entry name" value="WD40"/>
    <property type="match status" value="7"/>
</dbReference>
<dbReference type="PANTHER" id="PTHR19857:SF8">
    <property type="entry name" value="ANGIO-ASSOCIATED MIGRATORY CELL PROTEIN"/>
    <property type="match status" value="1"/>
</dbReference>
<evidence type="ECO:0000256" key="1">
    <source>
        <dbReference type="ARBA" id="ARBA00022574"/>
    </source>
</evidence>